<proteinExistence type="predicted"/>
<evidence type="ECO:0000313" key="1">
    <source>
        <dbReference type="EMBL" id="MBB5174015.1"/>
    </source>
</evidence>
<dbReference type="Pfam" id="PF11553">
    <property type="entry name" value="DUF3231"/>
    <property type="match status" value="2"/>
</dbReference>
<evidence type="ECO:0008006" key="3">
    <source>
        <dbReference type="Google" id="ProtNLM"/>
    </source>
</evidence>
<dbReference type="Proteomes" id="UP000551878">
    <property type="component" value="Unassembled WGS sequence"/>
</dbReference>
<accession>A0A840QRM5</accession>
<protein>
    <recommendedName>
        <fullName evidence="3">DUF3231 family protein</fullName>
    </recommendedName>
</protein>
<keyword evidence="2" id="KW-1185">Reference proteome</keyword>
<evidence type="ECO:0000313" key="2">
    <source>
        <dbReference type="Proteomes" id="UP000551878"/>
    </source>
</evidence>
<gene>
    <name evidence="1" type="ORF">HNQ41_002205</name>
</gene>
<name>A0A840QRM5_9BACI</name>
<reference evidence="1 2" key="1">
    <citation type="submission" date="2020-08" db="EMBL/GenBank/DDBJ databases">
        <title>Genomic Encyclopedia of Type Strains, Phase IV (KMG-IV): sequencing the most valuable type-strain genomes for metagenomic binning, comparative biology and taxonomic classification.</title>
        <authorList>
            <person name="Goeker M."/>
        </authorList>
    </citation>
    <scope>NUCLEOTIDE SEQUENCE [LARGE SCALE GENOMIC DNA]</scope>
    <source>
        <strain evidence="1 2">DSM 24696</strain>
    </source>
</reference>
<dbReference type="EMBL" id="JACHHB010000009">
    <property type="protein sequence ID" value="MBB5174015.1"/>
    <property type="molecule type" value="Genomic_DNA"/>
</dbReference>
<dbReference type="AlphaFoldDB" id="A0A840QRM5"/>
<dbReference type="InterPro" id="IPR021617">
    <property type="entry name" value="DUF3231"/>
</dbReference>
<comment type="caution">
    <text evidence="1">The sequence shown here is derived from an EMBL/GenBank/DDBJ whole genome shotgun (WGS) entry which is preliminary data.</text>
</comment>
<dbReference type="Gene3D" id="1.20.1260.10">
    <property type="match status" value="2"/>
</dbReference>
<dbReference type="RefSeq" id="WP_184664444.1">
    <property type="nucleotide sequence ID" value="NZ_JACHHB010000009.1"/>
</dbReference>
<dbReference type="InterPro" id="IPR012347">
    <property type="entry name" value="Ferritin-like"/>
</dbReference>
<sequence length="335" mass="38135">MSMEYNMRLTASEIAQLWTVYMNESLSICFLKYFLNHVEDREIQPVIEHSLELSQSHIPKITELFEGEGYPIPIGFKEGQDVDVHAPRLYSDTYMLSFIKFMSEFAMNICSQAVATAARKDAYEFFSNCLSESNKLHNMARQVLLSKGLYIRPPYLPVPEKPDFVKKQSFLADWFAEKRPLTGLEISDLYGNIQRNSLGEATMIGFMQTAKSQHVQQFLGRGKEISKKHIEIFSSVMRQNDLPAPMTWDTEVSDSKTPVFSEKIMMFLTTALISASIGYYGKGMANSFRHGLGVHYTRLSAEIAHYAEDGANIMIDNGWLEEPPKSANRSEISKE</sequence>
<organism evidence="1 2">
    <name type="scientific">Texcoconibacillus texcoconensis</name>
    <dbReference type="NCBI Taxonomy" id="1095777"/>
    <lineage>
        <taxon>Bacteria</taxon>
        <taxon>Bacillati</taxon>
        <taxon>Bacillota</taxon>
        <taxon>Bacilli</taxon>
        <taxon>Bacillales</taxon>
        <taxon>Bacillaceae</taxon>
        <taxon>Texcoconibacillus</taxon>
    </lineage>
</organism>